<dbReference type="Proteomes" id="UP000501076">
    <property type="component" value="Plasmid pFDU301C"/>
</dbReference>
<accession>A0A6M6E6Y7</accession>
<keyword evidence="1 4" id="KW-0378">Hydrolase</keyword>
<dbReference type="RefSeq" id="WP_098278858.1">
    <property type="nucleotide sequence ID" value="NZ_CP031776.1"/>
</dbReference>
<evidence type="ECO:0000256" key="2">
    <source>
        <dbReference type="ARBA" id="ARBA00022842"/>
    </source>
</evidence>
<dbReference type="InterPro" id="IPR023214">
    <property type="entry name" value="HAD_sf"/>
</dbReference>
<dbReference type="GO" id="GO:0005829">
    <property type="term" value="C:cytosol"/>
    <property type="evidence" value="ECO:0007669"/>
    <property type="project" value="TreeGrafter"/>
</dbReference>
<dbReference type="PANTHER" id="PTHR43434">
    <property type="entry name" value="PHOSPHOGLYCOLATE PHOSPHATASE"/>
    <property type="match status" value="1"/>
</dbReference>
<evidence type="ECO:0000313" key="5">
    <source>
        <dbReference type="Proteomes" id="UP000220341"/>
    </source>
</evidence>
<reference evidence="4 6" key="2">
    <citation type="submission" date="2019-10" db="EMBL/GenBank/DDBJ databases">
        <title>Complete genome sequences for adaption low water activity.</title>
        <authorList>
            <person name="Zhao L."/>
            <person name="Zhong J."/>
        </authorList>
    </citation>
    <scope>NUCLEOTIDE SEQUENCE [LARGE SCALE GENOMIC DNA]</scope>
    <source>
        <strain evidence="4 6">FDU301</strain>
        <plasmid evidence="6">pfdu301c</plasmid>
        <plasmid evidence="4">pFDU301C</plasmid>
    </source>
</reference>
<proteinExistence type="predicted"/>
<dbReference type="Proteomes" id="UP000220341">
    <property type="component" value="Unassembled WGS sequence"/>
</dbReference>
<evidence type="ECO:0000313" key="3">
    <source>
        <dbReference type="EMBL" id="PES30972.1"/>
    </source>
</evidence>
<dbReference type="PANTHER" id="PTHR43434:SF13">
    <property type="entry name" value="PHOSPHOGLYCOLATE PHOSPHATASE"/>
    <property type="match status" value="1"/>
</dbReference>
<dbReference type="InterPro" id="IPR050155">
    <property type="entry name" value="HAD-like_hydrolase_sf"/>
</dbReference>
<dbReference type="InterPro" id="IPR023198">
    <property type="entry name" value="PGP-like_dom2"/>
</dbReference>
<dbReference type="SUPFAM" id="SSF56784">
    <property type="entry name" value="HAD-like"/>
    <property type="match status" value="1"/>
</dbReference>
<dbReference type="GO" id="GO:0008967">
    <property type="term" value="F:phosphoglycolate phosphatase activity"/>
    <property type="evidence" value="ECO:0007669"/>
    <property type="project" value="TreeGrafter"/>
</dbReference>
<keyword evidence="4" id="KW-0614">Plasmid</keyword>
<sequence length="209" mass="23947">MKKVILFNFNGTIVNTKLLAIDIFNEIAKKQGYKEISEEEVLHLSTLSIRDRCKTLNVPIYKMPLVGIAIKRRYQTYIPNLKPVLGISEVLKELKKQDYKLGFLTSNNQNKIDEFLMNNTINSFDYNHYSFNPFSKSKDISSFLKNNRLKKDEVIYVGDELRDIKAAKKNGLFCIAASWGYDSTELLNTGNADFVAKQPKDILDFLSGT</sequence>
<geneLocation type="plasmid" evidence="4">
    <name>pFDU301C</name>
</geneLocation>
<dbReference type="InterPro" id="IPR041492">
    <property type="entry name" value="HAD_2"/>
</dbReference>
<dbReference type="NCBIfam" id="TIGR01549">
    <property type="entry name" value="HAD-SF-IA-v1"/>
    <property type="match status" value="1"/>
</dbReference>
<protein>
    <submittedName>
        <fullName evidence="4">HAD-IA family hydrolase</fullName>
    </submittedName>
    <submittedName>
        <fullName evidence="3">Haloacid dehalogenase</fullName>
    </submittedName>
</protein>
<organism evidence="4 6">
    <name type="scientific">Priestia megaterium</name>
    <name type="common">Bacillus megaterium</name>
    <dbReference type="NCBI Taxonomy" id="1404"/>
    <lineage>
        <taxon>Bacteria</taxon>
        <taxon>Bacillati</taxon>
        <taxon>Bacillota</taxon>
        <taxon>Bacilli</taxon>
        <taxon>Bacillales</taxon>
        <taxon>Bacillaceae</taxon>
        <taxon>Priestia</taxon>
    </lineage>
</organism>
<evidence type="ECO:0000313" key="4">
    <source>
        <dbReference type="EMBL" id="QJX81256.1"/>
    </source>
</evidence>
<dbReference type="Gene3D" id="1.10.150.240">
    <property type="entry name" value="Putative phosphatase, domain 2"/>
    <property type="match status" value="1"/>
</dbReference>
<reference evidence="3 5" key="1">
    <citation type="submission" date="2017-09" db="EMBL/GenBank/DDBJ databases">
        <title>Large-scale bioinformatics analysis of Bacillus genomes uncovers conserved roles of natural products in bacterial physiology.</title>
        <authorList>
            <consortium name="Agbiome Team Llc"/>
            <person name="Bleich R.M."/>
            <person name="Kirk G.J."/>
            <person name="Santa Maria K.C."/>
            <person name="Allen S.E."/>
            <person name="Farag S."/>
            <person name="Shank E.A."/>
            <person name="Bowers A."/>
        </authorList>
    </citation>
    <scope>NUCLEOTIDE SEQUENCE [LARGE SCALE GENOMIC DNA]</scope>
    <source>
        <strain evidence="3 5">AFS003013</strain>
    </source>
</reference>
<dbReference type="InterPro" id="IPR006439">
    <property type="entry name" value="HAD-SF_hydro_IA"/>
</dbReference>
<dbReference type="Pfam" id="PF13419">
    <property type="entry name" value="HAD_2"/>
    <property type="match status" value="1"/>
</dbReference>
<dbReference type="InterPro" id="IPR036412">
    <property type="entry name" value="HAD-like_sf"/>
</dbReference>
<dbReference type="AlphaFoldDB" id="A0A6M6E6Y7"/>
<name>A0A6M6E6Y7_PRIMG</name>
<dbReference type="EMBL" id="NTYW01000056">
    <property type="protein sequence ID" value="PES30972.1"/>
    <property type="molecule type" value="Genomic_DNA"/>
</dbReference>
<dbReference type="GO" id="GO:0006281">
    <property type="term" value="P:DNA repair"/>
    <property type="evidence" value="ECO:0007669"/>
    <property type="project" value="TreeGrafter"/>
</dbReference>
<dbReference type="Gene3D" id="3.40.50.1000">
    <property type="entry name" value="HAD superfamily/HAD-like"/>
    <property type="match status" value="1"/>
</dbReference>
<evidence type="ECO:0000313" key="6">
    <source>
        <dbReference type="Proteomes" id="UP000501076"/>
    </source>
</evidence>
<gene>
    <name evidence="3" type="ORF">CN497_23530</name>
    <name evidence="4" type="ORF">FDZ14_34700</name>
</gene>
<evidence type="ECO:0000256" key="1">
    <source>
        <dbReference type="ARBA" id="ARBA00022801"/>
    </source>
</evidence>
<keyword evidence="2" id="KW-0460">Magnesium</keyword>
<dbReference type="EMBL" id="CP045275">
    <property type="protein sequence ID" value="QJX81256.1"/>
    <property type="molecule type" value="Genomic_DNA"/>
</dbReference>
<geneLocation type="plasmid" evidence="6">
    <name>pfdu301c</name>
</geneLocation>